<organism evidence="2 3">
    <name type="scientific">Cytobacillus kochii</name>
    <dbReference type="NCBI Taxonomy" id="859143"/>
    <lineage>
        <taxon>Bacteria</taxon>
        <taxon>Bacillati</taxon>
        <taxon>Bacillota</taxon>
        <taxon>Bacilli</taxon>
        <taxon>Bacillales</taxon>
        <taxon>Bacillaceae</taxon>
        <taxon>Cytobacillus</taxon>
    </lineage>
</organism>
<keyword evidence="3" id="KW-1185">Reference proteome</keyword>
<dbReference type="PROSITE" id="PS50965">
    <property type="entry name" value="NERD"/>
    <property type="match status" value="1"/>
</dbReference>
<dbReference type="AlphaFoldDB" id="A0A248TJ01"/>
<name>A0A248TJ01_9BACI</name>
<feature type="domain" description="NERD" evidence="1">
    <location>
        <begin position="38"/>
        <end position="148"/>
    </location>
</feature>
<dbReference type="Pfam" id="PF08378">
    <property type="entry name" value="NERD"/>
    <property type="match status" value="1"/>
</dbReference>
<dbReference type="Proteomes" id="UP000215137">
    <property type="component" value="Chromosome"/>
</dbReference>
<evidence type="ECO:0000313" key="2">
    <source>
        <dbReference type="EMBL" id="ASV68135.1"/>
    </source>
</evidence>
<protein>
    <recommendedName>
        <fullName evidence="1">NERD domain-containing protein</fullName>
    </recommendedName>
</protein>
<gene>
    <name evidence="2" type="ORF">CKF48_12880</name>
</gene>
<reference evidence="2 3" key="1">
    <citation type="submission" date="2017-08" db="EMBL/GenBank/DDBJ databases">
        <title>Complete Genome Sequence of Bacillus kochii Oregon-R-modENCODE STRAIN BDGP4, isolated from Drosophila melanogaster gut.</title>
        <authorList>
            <person name="Wan K.H."/>
            <person name="Yu C."/>
            <person name="Park S."/>
            <person name="Hammonds A.S."/>
            <person name="Booth B.W."/>
            <person name="Celniker S.E."/>
        </authorList>
    </citation>
    <scope>NUCLEOTIDE SEQUENCE [LARGE SCALE GENOMIC DNA]</scope>
    <source>
        <strain evidence="2 3">BDGP4</strain>
    </source>
</reference>
<proteinExistence type="predicted"/>
<dbReference type="InterPro" id="IPR011528">
    <property type="entry name" value="NERD"/>
</dbReference>
<evidence type="ECO:0000259" key="1">
    <source>
        <dbReference type="PROSITE" id="PS50965"/>
    </source>
</evidence>
<dbReference type="EMBL" id="CP022983">
    <property type="protein sequence ID" value="ASV68135.1"/>
    <property type="molecule type" value="Genomic_DNA"/>
</dbReference>
<accession>A0A248TJ01</accession>
<sequence length="308" mass="36022">MPIMKPLYPPQQLRFLLALHARKELSSDHLHHLQAMKKGADGEIRWTTLLSELPDDIPILYDLNLEINQSIIQLDALCILQNKIVIFEIKNFSGNYTLVGDQWLSPSKKEMKSPLIQIKRNEPLIHQFLKRYQLPIPFEYHLIFVNPKFILYGAKPNESIIFPGQIPQYLDSLKKQTISPTLLHTKIIETLLNNHKNKLNMLVKPEYHYEELAKGVFCSKCCGRMERLSKKRFKCKKCSHSGFVNDIILNNIKDYSILFPERKIKTLDMYEWIGKQVSTAIIHRILQKNAKRLGNGRATYYELINSYF</sequence>
<dbReference type="KEGG" id="bko:CKF48_12880"/>
<evidence type="ECO:0000313" key="3">
    <source>
        <dbReference type="Proteomes" id="UP000215137"/>
    </source>
</evidence>